<reference evidence="1" key="1">
    <citation type="submission" date="2023-03" db="EMBL/GenBank/DDBJ databases">
        <title>Massive genome expansion in bonnet fungi (Mycena s.s.) driven by repeated elements and novel gene families across ecological guilds.</title>
        <authorList>
            <consortium name="Lawrence Berkeley National Laboratory"/>
            <person name="Harder C.B."/>
            <person name="Miyauchi S."/>
            <person name="Viragh M."/>
            <person name="Kuo A."/>
            <person name="Thoen E."/>
            <person name="Andreopoulos B."/>
            <person name="Lu D."/>
            <person name="Skrede I."/>
            <person name="Drula E."/>
            <person name="Henrissat B."/>
            <person name="Morin E."/>
            <person name="Kohler A."/>
            <person name="Barry K."/>
            <person name="LaButti K."/>
            <person name="Morin E."/>
            <person name="Salamov A."/>
            <person name="Lipzen A."/>
            <person name="Mereny Z."/>
            <person name="Hegedus B."/>
            <person name="Baldrian P."/>
            <person name="Stursova M."/>
            <person name="Weitz H."/>
            <person name="Taylor A."/>
            <person name="Grigoriev I.V."/>
            <person name="Nagy L.G."/>
            <person name="Martin F."/>
            <person name="Kauserud H."/>
        </authorList>
    </citation>
    <scope>NUCLEOTIDE SEQUENCE</scope>
    <source>
        <strain evidence="1">CBHHK173m</strain>
    </source>
</reference>
<comment type="caution">
    <text evidence="1">The sequence shown here is derived from an EMBL/GenBank/DDBJ whole genome shotgun (WGS) entry which is preliminary data.</text>
</comment>
<dbReference type="Gene3D" id="3.80.10.10">
    <property type="entry name" value="Ribonuclease Inhibitor"/>
    <property type="match status" value="1"/>
</dbReference>
<gene>
    <name evidence="1" type="ORF">B0H15DRAFT_289505</name>
</gene>
<proteinExistence type="predicted"/>
<evidence type="ECO:0000313" key="2">
    <source>
        <dbReference type="Proteomes" id="UP001222325"/>
    </source>
</evidence>
<dbReference type="EMBL" id="JARJCN010000026">
    <property type="protein sequence ID" value="KAJ7088379.1"/>
    <property type="molecule type" value="Genomic_DNA"/>
</dbReference>
<protein>
    <recommendedName>
        <fullName evidence="3">F-box domain-containing protein</fullName>
    </recommendedName>
</protein>
<evidence type="ECO:0000313" key="1">
    <source>
        <dbReference type="EMBL" id="KAJ7088379.1"/>
    </source>
</evidence>
<sequence length="483" mass="53188">MAQTRMPPTIVDLPVELCTMIFLESWIDSPGVVLPGPIVASTPTCISMVCRQWRQIALSTPALWSIYDITCSYKTGDEEARRVVLYLLPFIARAGTREISIKTKCSDVWMSPLLEIIPGAAGIGAASLAVAIGGFSDLEDYDYDDLAIPTYYGNFVLRLGPSDASAIPRLRRLVLSSTGFGHFFGWPMADFAHWRRLPRQLTIFRASTVRMSMADSVRILRACPLLEEGAFTLDDSSSPLPIKRKGPDILHPLRLHLPNLKTLHVAFLELDCSFWDVLTVPNLLHLSISVDSHQLGDRDDWLPSDAPFTALLQRSVPPLTTLALHFDFTGYPAEWLAILARLPTLEALTVRFYVPWGPPDAGLCAFADGLCIGPPRSGPPLVPRLRTLRMDTNADMVRMALSRAGGTAHQAGCHLTHVTLYAAGPALITDAIARLERRGVNVAVENIAFFGGLRLECGIDCFDFEVPQEFVDSCKAPCVHCMY</sequence>
<dbReference type="AlphaFoldDB" id="A0AAD6U8A2"/>
<dbReference type="Proteomes" id="UP001222325">
    <property type="component" value="Unassembled WGS sequence"/>
</dbReference>
<accession>A0AAD6U8A2</accession>
<name>A0AAD6U8A2_9AGAR</name>
<organism evidence="1 2">
    <name type="scientific">Mycena belliarum</name>
    <dbReference type="NCBI Taxonomy" id="1033014"/>
    <lineage>
        <taxon>Eukaryota</taxon>
        <taxon>Fungi</taxon>
        <taxon>Dikarya</taxon>
        <taxon>Basidiomycota</taxon>
        <taxon>Agaricomycotina</taxon>
        <taxon>Agaricomycetes</taxon>
        <taxon>Agaricomycetidae</taxon>
        <taxon>Agaricales</taxon>
        <taxon>Marasmiineae</taxon>
        <taxon>Mycenaceae</taxon>
        <taxon>Mycena</taxon>
    </lineage>
</organism>
<keyword evidence="2" id="KW-1185">Reference proteome</keyword>
<dbReference type="InterPro" id="IPR032675">
    <property type="entry name" value="LRR_dom_sf"/>
</dbReference>
<evidence type="ECO:0008006" key="3">
    <source>
        <dbReference type="Google" id="ProtNLM"/>
    </source>
</evidence>